<dbReference type="SMART" id="SM00850">
    <property type="entry name" value="LytTR"/>
    <property type="match status" value="1"/>
</dbReference>
<dbReference type="PROSITE" id="PS50930">
    <property type="entry name" value="HTH_LYTTR"/>
    <property type="match status" value="1"/>
</dbReference>
<dbReference type="Proteomes" id="UP000886847">
    <property type="component" value="Unassembled WGS sequence"/>
</dbReference>
<accession>A0A9D1VZJ0</accession>
<dbReference type="InterPro" id="IPR046947">
    <property type="entry name" value="LytR-like"/>
</dbReference>
<dbReference type="InterPro" id="IPR001789">
    <property type="entry name" value="Sig_transdc_resp-reg_receiver"/>
</dbReference>
<comment type="caution">
    <text evidence="6">The sequence shown here is derived from an EMBL/GenBank/DDBJ whole genome shotgun (WGS) entry which is preliminary data.</text>
</comment>
<dbReference type="GO" id="GO:0000156">
    <property type="term" value="F:phosphorelay response regulator activity"/>
    <property type="evidence" value="ECO:0007669"/>
    <property type="project" value="InterPro"/>
</dbReference>
<evidence type="ECO:0000313" key="7">
    <source>
        <dbReference type="Proteomes" id="UP000886847"/>
    </source>
</evidence>
<dbReference type="InterPro" id="IPR011006">
    <property type="entry name" value="CheY-like_superfamily"/>
</dbReference>
<gene>
    <name evidence="6" type="ORF">H9851_00900</name>
</gene>
<name>A0A9D1VZJ0_9FIRM</name>
<evidence type="ECO:0000256" key="2">
    <source>
        <dbReference type="ARBA" id="ARBA00024867"/>
    </source>
</evidence>
<evidence type="ECO:0000259" key="4">
    <source>
        <dbReference type="PROSITE" id="PS50110"/>
    </source>
</evidence>
<dbReference type="Pfam" id="PF00072">
    <property type="entry name" value="Response_reg"/>
    <property type="match status" value="1"/>
</dbReference>
<evidence type="ECO:0000256" key="3">
    <source>
        <dbReference type="PROSITE-ProRule" id="PRU00169"/>
    </source>
</evidence>
<dbReference type="PANTHER" id="PTHR37299:SF1">
    <property type="entry name" value="STAGE 0 SPORULATION PROTEIN A HOMOLOG"/>
    <property type="match status" value="1"/>
</dbReference>
<protein>
    <recommendedName>
        <fullName evidence="1">Stage 0 sporulation protein A homolog</fullName>
    </recommendedName>
</protein>
<feature type="domain" description="HTH LytTR-type" evidence="5">
    <location>
        <begin position="131"/>
        <end position="231"/>
    </location>
</feature>
<feature type="modified residue" description="4-aspartylphosphate" evidence="3">
    <location>
        <position position="57"/>
    </location>
</feature>
<dbReference type="CDD" id="cd00156">
    <property type="entry name" value="REC"/>
    <property type="match status" value="1"/>
</dbReference>
<dbReference type="EMBL" id="DXEW01000004">
    <property type="protein sequence ID" value="HIX49829.1"/>
    <property type="molecule type" value="Genomic_DNA"/>
</dbReference>
<dbReference type="Pfam" id="PF04397">
    <property type="entry name" value="LytTR"/>
    <property type="match status" value="1"/>
</dbReference>
<sequence length="235" mass="26852">MIRIAIVEDEASASSQLVQYIERYCEKSGILHELKIFDNPVSFLDAYKVDFDVIFLDIMMPDMDGIRAAHKVRERDGEVPIIFVTNMRQFAIKGYEVGALDFIVKPVSYYGFEIAFRKALRAIAQRQEAQVTVFVRGGAKRVAVSDLRYVEVSLHRLIYHLIEESVETGGNLKDVEQALYPLGFRRCNHCYIVNMRYVTEIRENSVILGPGAEELQVSRSKKKAFLGELSKYWGG</sequence>
<keyword evidence="3" id="KW-0597">Phosphoprotein</keyword>
<proteinExistence type="predicted"/>
<comment type="function">
    <text evidence="2">May play the central regulatory role in sporulation. It may be an element of the effector pathway responsible for the activation of sporulation genes in response to nutritional stress. Spo0A may act in concert with spo0H (a sigma factor) to control the expression of some genes that are critical to the sporulation process.</text>
</comment>
<dbReference type="Gene3D" id="3.40.50.2300">
    <property type="match status" value="1"/>
</dbReference>
<dbReference type="GO" id="GO:0003677">
    <property type="term" value="F:DNA binding"/>
    <property type="evidence" value="ECO:0007669"/>
    <property type="project" value="UniProtKB-KW"/>
</dbReference>
<evidence type="ECO:0000313" key="6">
    <source>
        <dbReference type="EMBL" id="HIX49829.1"/>
    </source>
</evidence>
<keyword evidence="6" id="KW-0238">DNA-binding</keyword>
<dbReference type="SUPFAM" id="SSF52172">
    <property type="entry name" value="CheY-like"/>
    <property type="match status" value="1"/>
</dbReference>
<dbReference type="PANTHER" id="PTHR37299">
    <property type="entry name" value="TRANSCRIPTIONAL REGULATOR-RELATED"/>
    <property type="match status" value="1"/>
</dbReference>
<evidence type="ECO:0000259" key="5">
    <source>
        <dbReference type="PROSITE" id="PS50930"/>
    </source>
</evidence>
<reference evidence="6" key="1">
    <citation type="journal article" date="2021" name="PeerJ">
        <title>Extensive microbial diversity within the chicken gut microbiome revealed by metagenomics and culture.</title>
        <authorList>
            <person name="Gilroy R."/>
            <person name="Ravi A."/>
            <person name="Getino M."/>
            <person name="Pursley I."/>
            <person name="Horton D.L."/>
            <person name="Alikhan N.F."/>
            <person name="Baker D."/>
            <person name="Gharbi K."/>
            <person name="Hall N."/>
            <person name="Watson M."/>
            <person name="Adriaenssens E.M."/>
            <person name="Foster-Nyarko E."/>
            <person name="Jarju S."/>
            <person name="Secka A."/>
            <person name="Antonio M."/>
            <person name="Oren A."/>
            <person name="Chaudhuri R.R."/>
            <person name="La Ragione R."/>
            <person name="Hildebrand F."/>
            <person name="Pallen M.J."/>
        </authorList>
    </citation>
    <scope>NUCLEOTIDE SEQUENCE</scope>
    <source>
        <strain evidence="6">2189</strain>
    </source>
</reference>
<reference evidence="6" key="2">
    <citation type="submission" date="2021-04" db="EMBL/GenBank/DDBJ databases">
        <authorList>
            <person name="Gilroy R."/>
        </authorList>
    </citation>
    <scope>NUCLEOTIDE SEQUENCE</scope>
    <source>
        <strain evidence="6">2189</strain>
    </source>
</reference>
<dbReference type="InterPro" id="IPR007492">
    <property type="entry name" value="LytTR_DNA-bd_dom"/>
</dbReference>
<dbReference type="PROSITE" id="PS50110">
    <property type="entry name" value="RESPONSE_REGULATORY"/>
    <property type="match status" value="1"/>
</dbReference>
<dbReference type="AlphaFoldDB" id="A0A9D1VZJ0"/>
<evidence type="ECO:0000256" key="1">
    <source>
        <dbReference type="ARBA" id="ARBA00018672"/>
    </source>
</evidence>
<feature type="domain" description="Response regulatory" evidence="4">
    <location>
        <begin position="3"/>
        <end position="120"/>
    </location>
</feature>
<dbReference type="Gene3D" id="2.40.50.1020">
    <property type="entry name" value="LytTr DNA-binding domain"/>
    <property type="match status" value="1"/>
</dbReference>
<dbReference type="SMART" id="SM00448">
    <property type="entry name" value="REC"/>
    <property type="match status" value="1"/>
</dbReference>
<organism evidence="6 7">
    <name type="scientific">Candidatus Borkfalkia faecavium</name>
    <dbReference type="NCBI Taxonomy" id="2838508"/>
    <lineage>
        <taxon>Bacteria</taxon>
        <taxon>Bacillati</taxon>
        <taxon>Bacillota</taxon>
        <taxon>Clostridia</taxon>
        <taxon>Christensenellales</taxon>
        <taxon>Christensenellaceae</taxon>
        <taxon>Candidatus Borkfalkia</taxon>
    </lineage>
</organism>